<name>A0A9W4H740_9ACTN</name>
<gene>
    <name evidence="2" type="ORF">SBRY_70130</name>
</gene>
<sequence>MVETNFVGCSKGLDQVIDGSVSAQDSAGTFPHRRSRREASPCTGFRRGRRRPRLRRARCRHRARRGTGERCHRVGERPEQPVVRRRPLSDADRQQPAGRDRDHGRHRTQGLPAGLHPGPQRRRLQPDMGRYQCGVLRHRGRRGDLRDPGQGRRRLGLHRRLRRHQTRPGLCRRGLHGGRLPAGDHQVPAARDRLRPGGAGVREHRGRRARDRRGQDPAAEQPGPVRVGDHRGHRGRHRLVRPADAQRGEVAGLHAQQLLHHALRRRLQRRRLADRRADRLQRPAQDHLRLGHRHRVRPRGLLRHERPQRLGRVLLPGGLPDRAGLRDQPRHGPIHLLVAQPGPPVQPAGQRHDIRCVQQCAAGQLGLRQVLGEVRRRHPAQHPAAHHPADHGRQHRRRHLHGRRVERVRGVRGRQRGGPQQPQVEGQVVDHQRGARHHR</sequence>
<keyword evidence="3" id="KW-1185">Reference proteome</keyword>
<feature type="compositionally biased region" description="Low complexity" evidence="1">
    <location>
        <begin position="417"/>
        <end position="427"/>
    </location>
</feature>
<feature type="compositionally biased region" description="Basic and acidic residues" evidence="1">
    <location>
        <begin position="66"/>
        <end position="79"/>
    </location>
</feature>
<feature type="compositionally biased region" description="Basic and acidic residues" evidence="1">
    <location>
        <begin position="87"/>
        <end position="103"/>
    </location>
</feature>
<dbReference type="EMBL" id="CAJVAX010000021">
    <property type="protein sequence ID" value="CAG7655443.1"/>
    <property type="molecule type" value="Genomic_DNA"/>
</dbReference>
<evidence type="ECO:0000313" key="3">
    <source>
        <dbReference type="Proteomes" id="UP001153328"/>
    </source>
</evidence>
<evidence type="ECO:0000256" key="1">
    <source>
        <dbReference type="SAM" id="MobiDB-lite"/>
    </source>
</evidence>
<protein>
    <submittedName>
        <fullName evidence="2">Uncharacterized protein</fullName>
    </submittedName>
</protein>
<feature type="region of interest" description="Disordered" evidence="1">
    <location>
        <begin position="22"/>
        <end position="127"/>
    </location>
</feature>
<reference evidence="2" key="1">
    <citation type="submission" date="2021-06" db="EMBL/GenBank/DDBJ databases">
        <authorList>
            <person name="Arsene-Ploetze F."/>
        </authorList>
    </citation>
    <scope>NUCLEOTIDE SEQUENCE</scope>
    <source>
        <strain evidence="2">SBRY1</strain>
    </source>
</reference>
<accession>A0A9W4H740</accession>
<feature type="compositionally biased region" description="Basic residues" evidence="1">
    <location>
        <begin position="393"/>
        <end position="402"/>
    </location>
</feature>
<feature type="region of interest" description="Disordered" evidence="1">
    <location>
        <begin position="377"/>
        <end position="439"/>
    </location>
</feature>
<feature type="compositionally biased region" description="Basic residues" evidence="1">
    <location>
        <begin position="46"/>
        <end position="65"/>
    </location>
</feature>
<dbReference type="Proteomes" id="UP001153328">
    <property type="component" value="Unassembled WGS sequence"/>
</dbReference>
<feature type="region of interest" description="Disordered" evidence="1">
    <location>
        <begin position="169"/>
        <end position="233"/>
    </location>
</feature>
<proteinExistence type="predicted"/>
<evidence type="ECO:0000313" key="2">
    <source>
        <dbReference type="EMBL" id="CAG7655443.1"/>
    </source>
</evidence>
<dbReference type="AlphaFoldDB" id="A0A9W4H740"/>
<organism evidence="2 3">
    <name type="scientific">Actinacidiphila bryophytorum</name>
    <dbReference type="NCBI Taxonomy" id="1436133"/>
    <lineage>
        <taxon>Bacteria</taxon>
        <taxon>Bacillati</taxon>
        <taxon>Actinomycetota</taxon>
        <taxon>Actinomycetes</taxon>
        <taxon>Kitasatosporales</taxon>
        <taxon>Streptomycetaceae</taxon>
        <taxon>Actinacidiphila</taxon>
    </lineage>
</organism>
<comment type="caution">
    <text evidence="2">The sequence shown here is derived from an EMBL/GenBank/DDBJ whole genome shotgun (WGS) entry which is preliminary data.</text>
</comment>